<dbReference type="InterPro" id="IPR050674">
    <property type="entry name" value="Msh_Homeobox_Regulators"/>
</dbReference>
<dbReference type="PANTHER" id="PTHR24338">
    <property type="entry name" value="HOMEOBOX PROTEIN MSX"/>
    <property type="match status" value="1"/>
</dbReference>
<sequence length="444" mass="50172">MDTGNKSSCPSEKLSAVSLRNELRHLNDPHSNFLANQHLYPNLAPTWPLAFISQLHITVSSTKTERRDETNSPKADSTRDLSCSSTTKVQTSNSNTTFENPSSSVRGFSIAELLRASPVPFNRSNPISYVNEQSSESERINLAASKDQLNRFKNDVETLATERHFHLTPKIGQFLTSGNDIIYNASTNSPSTVSSSDRCLEYSRLKTHWNTGKAQTDNHLNTANKGFVRPSRSNLNENTNMARFDWLQCTRYKPPKLPRTRRRDTVTRRKMGRNPRVPFTASQLASLESRFRQTQYLSSCDVAEMSSLLHLTETRVKIWFQNRRARERRDREAKNKACVVGNPVSSGSSFQHLSHIHSAAIVENNTLIASLNSNSNSAFSPVRNTKDQINFQQPALPVPLEEVPLQLPKILSSESSTHELKNYIDCETLPDDENESQNQFDTQF</sequence>
<dbReference type="PROSITE" id="PS50071">
    <property type="entry name" value="HOMEOBOX_2"/>
    <property type="match status" value="1"/>
</dbReference>
<comment type="subcellular location">
    <subcellularLocation>
        <location evidence="1 7 8">Nucleus</location>
    </subcellularLocation>
</comment>
<evidence type="ECO:0000259" key="10">
    <source>
        <dbReference type="PROSITE" id="PS50071"/>
    </source>
</evidence>
<dbReference type="CDD" id="cd00086">
    <property type="entry name" value="homeodomain"/>
    <property type="match status" value="1"/>
</dbReference>
<keyword evidence="5 7" id="KW-0539">Nucleus</keyword>
<feature type="region of interest" description="Disordered" evidence="9">
    <location>
        <begin position="60"/>
        <end position="103"/>
    </location>
</feature>
<keyword evidence="4 7" id="KW-0371">Homeobox</keyword>
<dbReference type="GO" id="GO:0048598">
    <property type="term" value="P:embryonic morphogenesis"/>
    <property type="evidence" value="ECO:0007669"/>
    <property type="project" value="TreeGrafter"/>
</dbReference>
<protein>
    <submittedName>
        <fullName evidence="11">Homeobox protein MSX-1</fullName>
    </submittedName>
</protein>
<evidence type="ECO:0000256" key="4">
    <source>
        <dbReference type="ARBA" id="ARBA00023155"/>
    </source>
</evidence>
<reference evidence="11 12" key="1">
    <citation type="journal article" date="2019" name="PLoS Biol.">
        <title>Sex chromosomes control vertical transmission of feminizing Wolbachia symbionts in an isopod.</title>
        <authorList>
            <person name="Becking T."/>
            <person name="Chebbi M.A."/>
            <person name="Giraud I."/>
            <person name="Moumen B."/>
            <person name="Laverre T."/>
            <person name="Caubet Y."/>
            <person name="Peccoud J."/>
            <person name="Gilbert C."/>
            <person name="Cordaux R."/>
        </authorList>
    </citation>
    <scope>NUCLEOTIDE SEQUENCE [LARGE SCALE GENOMIC DNA]</scope>
    <source>
        <strain evidence="11">ANa2</strain>
        <tissue evidence="11">Whole body excluding digestive tract and cuticle</tissue>
    </source>
</reference>
<dbReference type="OrthoDB" id="1867783at2759"/>
<feature type="compositionally biased region" description="Polar residues" evidence="9">
    <location>
        <begin position="80"/>
        <end position="103"/>
    </location>
</feature>
<dbReference type="EMBL" id="SEYY01019996">
    <property type="protein sequence ID" value="KAB7497727.1"/>
    <property type="molecule type" value="Genomic_DNA"/>
</dbReference>
<evidence type="ECO:0000256" key="8">
    <source>
        <dbReference type="RuleBase" id="RU000682"/>
    </source>
</evidence>
<keyword evidence="2" id="KW-0217">Developmental protein</keyword>
<evidence type="ECO:0000256" key="9">
    <source>
        <dbReference type="SAM" id="MobiDB-lite"/>
    </source>
</evidence>
<feature type="domain" description="Homeobox" evidence="10">
    <location>
        <begin position="270"/>
        <end position="330"/>
    </location>
</feature>
<evidence type="ECO:0000256" key="6">
    <source>
        <dbReference type="ARBA" id="ARBA00038425"/>
    </source>
</evidence>
<dbReference type="AlphaFoldDB" id="A0A5N5SUP2"/>
<name>A0A5N5SUP2_9CRUS</name>
<evidence type="ECO:0000256" key="3">
    <source>
        <dbReference type="ARBA" id="ARBA00023125"/>
    </source>
</evidence>
<gene>
    <name evidence="11" type="primary">MSX1</name>
    <name evidence="11" type="ORF">Anas_01397</name>
</gene>
<evidence type="ECO:0000256" key="2">
    <source>
        <dbReference type="ARBA" id="ARBA00022473"/>
    </source>
</evidence>
<evidence type="ECO:0000313" key="12">
    <source>
        <dbReference type="Proteomes" id="UP000326759"/>
    </source>
</evidence>
<feature type="DNA-binding region" description="Homeobox" evidence="7">
    <location>
        <begin position="272"/>
        <end position="331"/>
    </location>
</feature>
<dbReference type="PROSITE" id="PS00027">
    <property type="entry name" value="HOMEOBOX_1"/>
    <property type="match status" value="1"/>
</dbReference>
<evidence type="ECO:0000256" key="1">
    <source>
        <dbReference type="ARBA" id="ARBA00004123"/>
    </source>
</evidence>
<evidence type="ECO:0000256" key="5">
    <source>
        <dbReference type="ARBA" id="ARBA00023242"/>
    </source>
</evidence>
<dbReference type="InterPro" id="IPR001356">
    <property type="entry name" value="HD"/>
</dbReference>
<dbReference type="Gene3D" id="1.10.10.60">
    <property type="entry name" value="Homeodomain-like"/>
    <property type="match status" value="1"/>
</dbReference>
<dbReference type="InterPro" id="IPR017970">
    <property type="entry name" value="Homeobox_CS"/>
</dbReference>
<dbReference type="Proteomes" id="UP000326759">
    <property type="component" value="Unassembled WGS sequence"/>
</dbReference>
<keyword evidence="3 7" id="KW-0238">DNA-binding</keyword>
<evidence type="ECO:0000313" key="11">
    <source>
        <dbReference type="EMBL" id="KAB7497727.1"/>
    </source>
</evidence>
<comment type="caution">
    <text evidence="11">The sequence shown here is derived from an EMBL/GenBank/DDBJ whole genome shotgun (WGS) entry which is preliminary data.</text>
</comment>
<dbReference type="SMART" id="SM00389">
    <property type="entry name" value="HOX"/>
    <property type="match status" value="1"/>
</dbReference>
<dbReference type="Pfam" id="PF00046">
    <property type="entry name" value="Homeodomain"/>
    <property type="match status" value="1"/>
</dbReference>
<dbReference type="InterPro" id="IPR009057">
    <property type="entry name" value="Homeodomain-like_sf"/>
</dbReference>
<proteinExistence type="inferred from homology"/>
<feature type="compositionally biased region" description="Basic and acidic residues" evidence="9">
    <location>
        <begin position="63"/>
        <end position="79"/>
    </location>
</feature>
<evidence type="ECO:0000256" key="7">
    <source>
        <dbReference type="PROSITE-ProRule" id="PRU00108"/>
    </source>
</evidence>
<keyword evidence="12" id="KW-1185">Reference proteome</keyword>
<dbReference type="PANTHER" id="PTHR24338:SF0">
    <property type="entry name" value="MUSCLE SEGMENTATION HOMEOBOX"/>
    <property type="match status" value="1"/>
</dbReference>
<feature type="compositionally biased region" description="Polar residues" evidence="9">
    <location>
        <begin position="214"/>
        <end position="224"/>
    </location>
</feature>
<feature type="region of interest" description="Disordered" evidence="9">
    <location>
        <begin position="214"/>
        <end position="234"/>
    </location>
</feature>
<accession>A0A5N5SUP2</accession>
<organism evidence="11 12">
    <name type="scientific">Armadillidium nasatum</name>
    <dbReference type="NCBI Taxonomy" id="96803"/>
    <lineage>
        <taxon>Eukaryota</taxon>
        <taxon>Metazoa</taxon>
        <taxon>Ecdysozoa</taxon>
        <taxon>Arthropoda</taxon>
        <taxon>Crustacea</taxon>
        <taxon>Multicrustacea</taxon>
        <taxon>Malacostraca</taxon>
        <taxon>Eumalacostraca</taxon>
        <taxon>Peracarida</taxon>
        <taxon>Isopoda</taxon>
        <taxon>Oniscidea</taxon>
        <taxon>Crinocheta</taxon>
        <taxon>Armadillidiidae</taxon>
        <taxon>Armadillidium</taxon>
    </lineage>
</organism>
<comment type="similarity">
    <text evidence="6">Belongs to the Msh homeobox family.</text>
</comment>
<dbReference type="GO" id="GO:0000981">
    <property type="term" value="F:DNA-binding transcription factor activity, RNA polymerase II-specific"/>
    <property type="evidence" value="ECO:0007669"/>
    <property type="project" value="InterPro"/>
</dbReference>
<dbReference type="GO" id="GO:0000977">
    <property type="term" value="F:RNA polymerase II transcription regulatory region sequence-specific DNA binding"/>
    <property type="evidence" value="ECO:0007669"/>
    <property type="project" value="TreeGrafter"/>
</dbReference>
<dbReference type="GO" id="GO:0005634">
    <property type="term" value="C:nucleus"/>
    <property type="evidence" value="ECO:0007669"/>
    <property type="project" value="UniProtKB-SubCell"/>
</dbReference>
<dbReference type="SUPFAM" id="SSF46689">
    <property type="entry name" value="Homeodomain-like"/>
    <property type="match status" value="1"/>
</dbReference>